<evidence type="ECO:0000259" key="3">
    <source>
        <dbReference type="Pfam" id="PF05050"/>
    </source>
</evidence>
<dbReference type="Pfam" id="PF05050">
    <property type="entry name" value="Methyltransf_21"/>
    <property type="match status" value="1"/>
</dbReference>
<evidence type="ECO:0000256" key="1">
    <source>
        <dbReference type="SAM" id="MobiDB-lite"/>
    </source>
</evidence>
<gene>
    <name evidence="4" type="ORF">QR680_016001</name>
</gene>
<dbReference type="PANTHER" id="PTHR22989">
    <property type="entry name" value="UNCHARACTERIZED DUF13 C.ELEGANS"/>
    <property type="match status" value="1"/>
</dbReference>
<reference evidence="4" key="1">
    <citation type="submission" date="2023-06" db="EMBL/GenBank/DDBJ databases">
        <title>Genomic analysis of the entomopathogenic nematode Steinernema hermaphroditum.</title>
        <authorList>
            <person name="Schwarz E.M."/>
            <person name="Heppert J.K."/>
            <person name="Baniya A."/>
            <person name="Schwartz H.T."/>
            <person name="Tan C.-H."/>
            <person name="Antoshechkin I."/>
            <person name="Sternberg P.W."/>
            <person name="Goodrich-Blair H."/>
            <person name="Dillman A.R."/>
        </authorList>
    </citation>
    <scope>NUCLEOTIDE SEQUENCE</scope>
    <source>
        <strain evidence="4">PS9179</strain>
        <tissue evidence="4">Whole animal</tissue>
    </source>
</reference>
<comment type="caution">
    <text evidence="4">The sequence shown here is derived from an EMBL/GenBank/DDBJ whole genome shotgun (WGS) entry which is preliminary data.</text>
</comment>
<dbReference type="EMBL" id="JAUCMV010000004">
    <property type="protein sequence ID" value="KAK0401838.1"/>
    <property type="molecule type" value="Genomic_DNA"/>
</dbReference>
<dbReference type="Proteomes" id="UP001175271">
    <property type="component" value="Unassembled WGS sequence"/>
</dbReference>
<protein>
    <recommendedName>
        <fullName evidence="3">Methyltransferase FkbM domain-containing protein</fullName>
    </recommendedName>
</protein>
<feature type="transmembrane region" description="Helical" evidence="2">
    <location>
        <begin position="146"/>
        <end position="167"/>
    </location>
</feature>
<name>A0AA39LLQ1_9BILA</name>
<dbReference type="InterPro" id="IPR006342">
    <property type="entry name" value="FkbM_mtfrase"/>
</dbReference>
<dbReference type="PANTHER" id="PTHR22989:SF3">
    <property type="entry name" value="METHYLTRANSFERASE FKBM DOMAIN-CONTAINING PROTEIN"/>
    <property type="match status" value="1"/>
</dbReference>
<dbReference type="AlphaFoldDB" id="A0AA39LLQ1"/>
<organism evidence="4 5">
    <name type="scientific">Steinernema hermaphroditum</name>
    <dbReference type="NCBI Taxonomy" id="289476"/>
    <lineage>
        <taxon>Eukaryota</taxon>
        <taxon>Metazoa</taxon>
        <taxon>Ecdysozoa</taxon>
        <taxon>Nematoda</taxon>
        <taxon>Chromadorea</taxon>
        <taxon>Rhabditida</taxon>
        <taxon>Tylenchina</taxon>
        <taxon>Panagrolaimomorpha</taxon>
        <taxon>Strongyloidoidea</taxon>
        <taxon>Steinernematidae</taxon>
        <taxon>Steinernema</taxon>
    </lineage>
</organism>
<evidence type="ECO:0000313" key="5">
    <source>
        <dbReference type="Proteomes" id="UP001175271"/>
    </source>
</evidence>
<feature type="region of interest" description="Disordered" evidence="1">
    <location>
        <begin position="55"/>
        <end position="77"/>
    </location>
</feature>
<feature type="transmembrane region" description="Helical" evidence="2">
    <location>
        <begin position="21"/>
        <end position="41"/>
    </location>
</feature>
<keyword evidence="2" id="KW-0812">Transmembrane</keyword>
<keyword evidence="2" id="KW-1133">Transmembrane helix</keyword>
<sequence>MTMSTKNEDCLCGLMHVKTGTICIGVFYLALSAVLFINVLIEPKSALVTETHPSRTNLSTLPTQPSEQKSSTNSSNKTIHLGTNITISSDSPVVIAVMAMQRYPNEHYRPNYTSDSSAPYKHQDDIYAVPRSIKHILEVMAVIRNVLIPVIVLIAVFTLFINIDVLVGRSGCEIKCSTTEASQVQQHSYKDERYHLYSQCISLSLYQVEDGQVWHNIGSAIDYCNSVIKLNTDHLLGYRNADETKYHMDPIDLNQLNNCHIITLGIGHDVSVELQLKEKYGDRCKFQGADPITTKNEEIYKPIGDYFPFAVGNETRVETTMVKEDPNSGAYTWKNFSHVELVEFLRDKAQVPNSQVIDEFLVDIEYAEYAMLDYFYVNGKLDNAGYTVCQWNGEFHNPDEKQRAEFGKFLKQIAKDERYLFFNLIDVGHIRSYFVNVVDQRCFDRYVNGRI</sequence>
<evidence type="ECO:0000313" key="4">
    <source>
        <dbReference type="EMBL" id="KAK0401838.1"/>
    </source>
</evidence>
<feature type="domain" description="Methyltransferase FkbM" evidence="3">
    <location>
        <begin position="255"/>
        <end position="411"/>
    </location>
</feature>
<keyword evidence="5" id="KW-1185">Reference proteome</keyword>
<proteinExistence type="predicted"/>
<keyword evidence="2" id="KW-0472">Membrane</keyword>
<accession>A0AA39LLQ1</accession>
<evidence type="ECO:0000256" key="2">
    <source>
        <dbReference type="SAM" id="Phobius"/>
    </source>
</evidence>